<proteinExistence type="predicted"/>
<sequence>MIFLRENKKKKIPQDARSLLIFDGHSSRRNPTMWKELADSGIDAICLPANVSAWCQPNDLYVNANFKMQLTTMDALPSKTQMATNLPKWLDKLESKIQKSLTIDAIRQSLMTTGVYPVDMEQVSVDWPEGSGNASTSRCFDMTSRLLGSAAVFESWTADIERKGGRSTSRDEGADDNREQMRNAFIHPQAVDIQEITDLNTILPDQASELVVSPISSIPQIPQTSSHTDSLLPTSDPLPHNPVSDHGPAEANIAVVTFPPMSQPTIAGELTSSSTLTNEAIADLQLDDSHIVCCGGIKRRLVLDDDSEEDDEGRLKWEKPSKQVCYGFVDQGDEFEYGMEWEMMKTITANRRKKE</sequence>
<organism evidence="2 3">
    <name type="scientific">Blattamonas nauphoetae</name>
    <dbReference type="NCBI Taxonomy" id="2049346"/>
    <lineage>
        <taxon>Eukaryota</taxon>
        <taxon>Metamonada</taxon>
        <taxon>Preaxostyla</taxon>
        <taxon>Oxymonadida</taxon>
        <taxon>Blattamonas</taxon>
    </lineage>
</organism>
<gene>
    <name evidence="2" type="ORF">BLNAU_13621</name>
</gene>
<feature type="domain" description="DDE-1" evidence="1">
    <location>
        <begin position="14"/>
        <end position="69"/>
    </location>
</feature>
<evidence type="ECO:0000313" key="3">
    <source>
        <dbReference type="Proteomes" id="UP001281761"/>
    </source>
</evidence>
<accession>A0ABQ9XJ22</accession>
<reference evidence="2 3" key="1">
    <citation type="journal article" date="2022" name="bioRxiv">
        <title>Genomics of Preaxostyla Flagellates Illuminates Evolutionary Transitions and the Path Towards Mitochondrial Loss.</title>
        <authorList>
            <person name="Novak L.V.F."/>
            <person name="Treitli S.C."/>
            <person name="Pyrih J."/>
            <person name="Halakuc P."/>
            <person name="Pipaliya S.V."/>
            <person name="Vacek V."/>
            <person name="Brzon O."/>
            <person name="Soukal P."/>
            <person name="Eme L."/>
            <person name="Dacks J.B."/>
            <person name="Karnkowska A."/>
            <person name="Elias M."/>
            <person name="Hampl V."/>
        </authorList>
    </citation>
    <scope>NUCLEOTIDE SEQUENCE [LARGE SCALE GENOMIC DNA]</scope>
    <source>
        <strain evidence="2">NAU3</strain>
        <tissue evidence="2">Gut</tissue>
    </source>
</reference>
<name>A0ABQ9XJ22_9EUKA</name>
<comment type="caution">
    <text evidence="2">The sequence shown here is derived from an EMBL/GenBank/DDBJ whole genome shotgun (WGS) entry which is preliminary data.</text>
</comment>
<dbReference type="Pfam" id="PF03184">
    <property type="entry name" value="DDE_1"/>
    <property type="match status" value="1"/>
</dbReference>
<dbReference type="EMBL" id="JARBJD010000118">
    <property type="protein sequence ID" value="KAK2951464.1"/>
    <property type="molecule type" value="Genomic_DNA"/>
</dbReference>
<evidence type="ECO:0000259" key="1">
    <source>
        <dbReference type="Pfam" id="PF03184"/>
    </source>
</evidence>
<keyword evidence="3" id="KW-1185">Reference proteome</keyword>
<evidence type="ECO:0000313" key="2">
    <source>
        <dbReference type="EMBL" id="KAK2951464.1"/>
    </source>
</evidence>
<protein>
    <recommendedName>
        <fullName evidence="1">DDE-1 domain-containing protein</fullName>
    </recommendedName>
</protein>
<dbReference type="Proteomes" id="UP001281761">
    <property type="component" value="Unassembled WGS sequence"/>
</dbReference>
<dbReference type="InterPro" id="IPR004875">
    <property type="entry name" value="DDE_SF_endonuclease_dom"/>
</dbReference>